<evidence type="ECO:0000259" key="4">
    <source>
        <dbReference type="Pfam" id="PF06722"/>
    </source>
</evidence>
<feature type="domain" description="Glycosyltransferase subfamily 4-like N-terminal" evidence="5">
    <location>
        <begin position="53"/>
        <end position="179"/>
    </location>
</feature>
<dbReference type="SUPFAM" id="SSF53756">
    <property type="entry name" value="UDP-Glycosyltransferase/glycogen phosphorylase"/>
    <property type="match status" value="1"/>
</dbReference>
<organism evidence="6 7">
    <name type="scientific">Streptomyces noboritoensis</name>
    <dbReference type="NCBI Taxonomy" id="67337"/>
    <lineage>
        <taxon>Bacteria</taxon>
        <taxon>Bacillati</taxon>
        <taxon>Actinomycetota</taxon>
        <taxon>Actinomycetes</taxon>
        <taxon>Kitasatosporales</taxon>
        <taxon>Streptomycetaceae</taxon>
        <taxon>Streptomyces</taxon>
    </lineage>
</organism>
<dbReference type="InterPro" id="IPR050426">
    <property type="entry name" value="Glycosyltransferase_28"/>
</dbReference>
<evidence type="ECO:0000259" key="5">
    <source>
        <dbReference type="Pfam" id="PF13579"/>
    </source>
</evidence>
<feature type="domain" description="Erythromycin biosynthesis protein CIII-like C-terminal" evidence="4">
    <location>
        <begin position="316"/>
        <end position="411"/>
    </location>
</feature>
<proteinExistence type="predicted"/>
<dbReference type="PANTHER" id="PTHR48050">
    <property type="entry name" value="STEROL 3-BETA-GLUCOSYLTRANSFERASE"/>
    <property type="match status" value="1"/>
</dbReference>
<evidence type="ECO:0000313" key="7">
    <source>
        <dbReference type="Proteomes" id="UP001589887"/>
    </source>
</evidence>
<dbReference type="RefSeq" id="WP_394316627.1">
    <property type="nucleotide sequence ID" value="NZ_JBHMQV010000001.1"/>
</dbReference>
<dbReference type="Pfam" id="PF06722">
    <property type="entry name" value="EryCIII-like_C"/>
    <property type="match status" value="1"/>
</dbReference>
<dbReference type="InterPro" id="IPR002213">
    <property type="entry name" value="UDP_glucos_trans"/>
</dbReference>
<keyword evidence="1" id="KW-0328">Glycosyltransferase</keyword>
<reference evidence="6 7" key="1">
    <citation type="submission" date="2024-09" db="EMBL/GenBank/DDBJ databases">
        <authorList>
            <person name="Sun Q."/>
            <person name="Mori K."/>
        </authorList>
    </citation>
    <scope>NUCLEOTIDE SEQUENCE [LARGE SCALE GENOMIC DNA]</scope>
    <source>
        <strain evidence="6 7">JCM 4557</strain>
    </source>
</reference>
<dbReference type="Pfam" id="PF13579">
    <property type="entry name" value="Glyco_trans_4_4"/>
    <property type="match status" value="1"/>
</dbReference>
<dbReference type="Proteomes" id="UP001589887">
    <property type="component" value="Unassembled WGS sequence"/>
</dbReference>
<protein>
    <submittedName>
        <fullName evidence="6">Nucleotide disphospho-sugar-binding domain-containing protein</fullName>
    </submittedName>
</protein>
<keyword evidence="7" id="KW-1185">Reference proteome</keyword>
<accession>A0ABV6TCI6</accession>
<feature type="region of interest" description="Disordered" evidence="3">
    <location>
        <begin position="1"/>
        <end position="32"/>
    </location>
</feature>
<evidence type="ECO:0000256" key="2">
    <source>
        <dbReference type="ARBA" id="ARBA00022679"/>
    </source>
</evidence>
<gene>
    <name evidence="6" type="ORF">ACFH04_03515</name>
</gene>
<dbReference type="PANTHER" id="PTHR48050:SF13">
    <property type="entry name" value="STEROL 3-BETA-GLUCOSYLTRANSFERASE UGT80A2"/>
    <property type="match status" value="1"/>
</dbReference>
<dbReference type="InterPro" id="IPR028098">
    <property type="entry name" value="Glyco_trans_4-like_N"/>
</dbReference>
<evidence type="ECO:0000256" key="1">
    <source>
        <dbReference type="ARBA" id="ARBA00022676"/>
    </source>
</evidence>
<dbReference type="CDD" id="cd03784">
    <property type="entry name" value="GT1_Gtf-like"/>
    <property type="match status" value="1"/>
</dbReference>
<comment type="caution">
    <text evidence="6">The sequence shown here is derived from an EMBL/GenBank/DDBJ whole genome shotgun (WGS) entry which is preliminary data.</text>
</comment>
<dbReference type="EMBL" id="JBHMQV010000001">
    <property type="protein sequence ID" value="MFC0842809.1"/>
    <property type="molecule type" value="Genomic_DNA"/>
</dbReference>
<keyword evidence="2" id="KW-0808">Transferase</keyword>
<name>A0ABV6TCI6_9ACTN</name>
<evidence type="ECO:0000256" key="3">
    <source>
        <dbReference type="SAM" id="MobiDB-lite"/>
    </source>
</evidence>
<evidence type="ECO:0000313" key="6">
    <source>
        <dbReference type="EMBL" id="MFC0842809.1"/>
    </source>
</evidence>
<dbReference type="InterPro" id="IPR010610">
    <property type="entry name" value="EryCIII-like_C"/>
</dbReference>
<dbReference type="Gene3D" id="3.40.50.2000">
    <property type="entry name" value="Glycogen Phosphorylase B"/>
    <property type="match status" value="2"/>
</dbReference>
<sequence>MPCTPVVHGISPSQPEQRNTRRSETVEPESPLTRRRVLLATWGTTGDIAPYTGLATGLKDAGHDVTVVTSNRYADAFRQHGLGVHAMPLDQYEAAIGQLPTRRARTNNAREMATVAARCLLEAASEGTDFLLAHPLLHPQAALIGRGLGVPCIGTYTVSHAMMLPRLLAGNPRHRYRLADSVVRMILSPIYKPGAAHLRRELGLTPSAVEDLTLPTSRHSVRYGFGAPLLPRRLRFPASHQVVGAWRPRRAIDWQPDARLQEFLESGPAPVYFGFGSMRGINHDHLAHAITGVVQRLGIRAVVQGGWAELQSHGDDVLNIRDCPHDWLFPRIRAAVHHAGAGTTHACLQAATPALPIPVAMDQPFWASRLHALGLTPTVIPHQQLTGANLTLALEQLLTDDRYRLRTDRISRALRQQDGTAAILEEVARPLGSAHLTG</sequence>